<sequence length="295" mass="30920">MIQAIETAATFLDSIVPLTIADPEGLQLIGIVARVTTGNHHFVSVDATTGDVRACAIVTSRGLIMCPTMDAADAHALGLLVASTVPDLIPEARGPKASLPAFLDGYTSKHVTAKVTPHHHLLLYVLNPAALPTNVNVIGGRTIAGAAALATAEHKSLLLAFMTRFYDEVGEPSTPSAIEASLDAQMARHGMYVWLVDGDVVACAGHSAPVPAPDGSFALHRIMTVFTPEAHRGNGYASALTASICHALLALRDGPPSRLMLFADATVAAANKAYQRIGFVQKSEMITARVETTEA</sequence>
<dbReference type="Proteomes" id="UP000030745">
    <property type="component" value="Unassembled WGS sequence"/>
</dbReference>
<dbReference type="Pfam" id="PF00583">
    <property type="entry name" value="Acetyltransf_1"/>
    <property type="match status" value="1"/>
</dbReference>
<dbReference type="SUPFAM" id="SSF55729">
    <property type="entry name" value="Acyl-CoA N-acyltransferases (Nat)"/>
    <property type="match status" value="1"/>
</dbReference>
<dbReference type="VEuPathDB" id="FungiDB:SPRG_06510"/>
<dbReference type="RefSeq" id="XP_012200715.1">
    <property type="nucleotide sequence ID" value="XM_012345325.1"/>
</dbReference>
<dbReference type="InterPro" id="IPR016181">
    <property type="entry name" value="Acyl_CoA_acyltransferase"/>
</dbReference>
<reference evidence="2 3" key="1">
    <citation type="journal article" date="2013" name="PLoS Genet.">
        <title>Distinctive expansion of potential virulence genes in the genome of the oomycete fish pathogen Saprolegnia parasitica.</title>
        <authorList>
            <person name="Jiang R.H."/>
            <person name="de Bruijn I."/>
            <person name="Haas B.J."/>
            <person name="Belmonte R."/>
            <person name="Lobach L."/>
            <person name="Christie J."/>
            <person name="van den Ackerveken G."/>
            <person name="Bottin A."/>
            <person name="Bulone V."/>
            <person name="Diaz-Moreno S.M."/>
            <person name="Dumas B."/>
            <person name="Fan L."/>
            <person name="Gaulin E."/>
            <person name="Govers F."/>
            <person name="Grenville-Briggs L.J."/>
            <person name="Horner N.R."/>
            <person name="Levin J.Z."/>
            <person name="Mammella M."/>
            <person name="Meijer H.J."/>
            <person name="Morris P."/>
            <person name="Nusbaum C."/>
            <person name="Oome S."/>
            <person name="Phillips A.J."/>
            <person name="van Rooyen D."/>
            <person name="Rzeszutek E."/>
            <person name="Saraiva M."/>
            <person name="Secombes C.J."/>
            <person name="Seidl M.F."/>
            <person name="Snel B."/>
            <person name="Stassen J.H."/>
            <person name="Sykes S."/>
            <person name="Tripathy S."/>
            <person name="van den Berg H."/>
            <person name="Vega-Arreguin J.C."/>
            <person name="Wawra S."/>
            <person name="Young S.K."/>
            <person name="Zeng Q."/>
            <person name="Dieguez-Uribeondo J."/>
            <person name="Russ C."/>
            <person name="Tyler B.M."/>
            <person name="van West P."/>
        </authorList>
    </citation>
    <scope>NUCLEOTIDE SEQUENCE [LARGE SCALE GENOMIC DNA]</scope>
    <source>
        <strain evidence="2 3">CBS 223.65</strain>
    </source>
</reference>
<dbReference type="GO" id="GO:0016747">
    <property type="term" value="F:acyltransferase activity, transferring groups other than amino-acyl groups"/>
    <property type="evidence" value="ECO:0007669"/>
    <property type="project" value="InterPro"/>
</dbReference>
<organism evidence="2 3">
    <name type="scientific">Saprolegnia parasitica (strain CBS 223.65)</name>
    <dbReference type="NCBI Taxonomy" id="695850"/>
    <lineage>
        <taxon>Eukaryota</taxon>
        <taxon>Sar</taxon>
        <taxon>Stramenopiles</taxon>
        <taxon>Oomycota</taxon>
        <taxon>Saprolegniomycetes</taxon>
        <taxon>Saprolegniales</taxon>
        <taxon>Saprolegniaceae</taxon>
        <taxon>Saprolegnia</taxon>
    </lineage>
</organism>
<dbReference type="OrthoDB" id="67161at2759"/>
<proteinExistence type="predicted"/>
<protein>
    <recommendedName>
        <fullName evidence="1">N-acetyltransferase domain-containing protein</fullName>
    </recommendedName>
</protein>
<keyword evidence="3" id="KW-1185">Reference proteome</keyword>
<dbReference type="Gene3D" id="3.40.630.30">
    <property type="match status" value="1"/>
</dbReference>
<dbReference type="KEGG" id="spar:SPRG_06510"/>
<gene>
    <name evidence="2" type="ORF">SPRG_06510</name>
</gene>
<accession>A0A067CHJ8</accession>
<dbReference type="PROSITE" id="PS51186">
    <property type="entry name" value="GNAT"/>
    <property type="match status" value="1"/>
</dbReference>
<dbReference type="OMA" id="YDEVGEP"/>
<dbReference type="AlphaFoldDB" id="A0A067CHJ8"/>
<dbReference type="InterPro" id="IPR000182">
    <property type="entry name" value="GNAT_dom"/>
</dbReference>
<evidence type="ECO:0000313" key="2">
    <source>
        <dbReference type="EMBL" id="KDO28655.1"/>
    </source>
</evidence>
<feature type="domain" description="N-acetyltransferase" evidence="1">
    <location>
        <begin position="147"/>
        <end position="295"/>
    </location>
</feature>
<evidence type="ECO:0000313" key="3">
    <source>
        <dbReference type="Proteomes" id="UP000030745"/>
    </source>
</evidence>
<evidence type="ECO:0000259" key="1">
    <source>
        <dbReference type="PROSITE" id="PS51186"/>
    </source>
</evidence>
<dbReference type="GeneID" id="24128856"/>
<dbReference type="EMBL" id="KK583210">
    <property type="protein sequence ID" value="KDO28655.1"/>
    <property type="molecule type" value="Genomic_DNA"/>
</dbReference>
<name>A0A067CHJ8_SAPPC</name>